<evidence type="ECO:0000259" key="8">
    <source>
        <dbReference type="Pfam" id="PF04545"/>
    </source>
</evidence>
<dbReference type="InterPro" id="IPR007627">
    <property type="entry name" value="RNA_pol_sigma70_r2"/>
</dbReference>
<evidence type="ECO:0000256" key="4">
    <source>
        <dbReference type="ARBA" id="ARBA00023125"/>
    </source>
</evidence>
<dbReference type="Pfam" id="PF04545">
    <property type="entry name" value="Sigma70_r4"/>
    <property type="match status" value="1"/>
</dbReference>
<organism evidence="9 10">
    <name type="scientific">Candidatus Dormiibacter inghamiae</name>
    <dbReference type="NCBI Taxonomy" id="3127013"/>
    <lineage>
        <taxon>Bacteria</taxon>
        <taxon>Bacillati</taxon>
        <taxon>Candidatus Dormiibacterota</taxon>
        <taxon>Candidatus Dormibacteria</taxon>
        <taxon>Candidatus Dormibacterales</taxon>
        <taxon>Candidatus Dormibacteraceae</taxon>
        <taxon>Candidatus Dormiibacter</taxon>
    </lineage>
</organism>
<proteinExistence type="inferred from homology"/>
<evidence type="ECO:0000256" key="6">
    <source>
        <dbReference type="SAM" id="MobiDB-lite"/>
    </source>
</evidence>
<accession>A0A934NGX0</accession>
<protein>
    <submittedName>
        <fullName evidence="9">RNA polymerase sigma factor</fullName>
    </submittedName>
</protein>
<keyword evidence="5" id="KW-0804">Transcription</keyword>
<dbReference type="RefSeq" id="WP_338177582.1">
    <property type="nucleotide sequence ID" value="NZ_JAEKNQ010000023.1"/>
</dbReference>
<dbReference type="Pfam" id="PF04542">
    <property type="entry name" value="Sigma70_r2"/>
    <property type="match status" value="1"/>
</dbReference>
<keyword evidence="3" id="KW-0731">Sigma factor</keyword>
<dbReference type="Proteomes" id="UP000620075">
    <property type="component" value="Unassembled WGS sequence"/>
</dbReference>
<dbReference type="InterPro" id="IPR013324">
    <property type="entry name" value="RNA_pol_sigma_r3/r4-like"/>
</dbReference>
<feature type="domain" description="RNA polymerase sigma-70 region 4" evidence="8">
    <location>
        <begin position="135"/>
        <end position="183"/>
    </location>
</feature>
<evidence type="ECO:0000313" key="9">
    <source>
        <dbReference type="EMBL" id="MBJ7602737.1"/>
    </source>
</evidence>
<evidence type="ECO:0000313" key="10">
    <source>
        <dbReference type="Proteomes" id="UP000620075"/>
    </source>
</evidence>
<dbReference type="SUPFAM" id="SSF88946">
    <property type="entry name" value="Sigma2 domain of RNA polymerase sigma factors"/>
    <property type="match status" value="1"/>
</dbReference>
<evidence type="ECO:0000256" key="3">
    <source>
        <dbReference type="ARBA" id="ARBA00023082"/>
    </source>
</evidence>
<dbReference type="Gene3D" id="1.10.10.10">
    <property type="entry name" value="Winged helix-like DNA-binding domain superfamily/Winged helix DNA-binding domain"/>
    <property type="match status" value="1"/>
</dbReference>
<keyword evidence="2" id="KW-0805">Transcription regulation</keyword>
<dbReference type="InterPro" id="IPR013325">
    <property type="entry name" value="RNA_pol_sigma_r2"/>
</dbReference>
<dbReference type="Gene3D" id="1.10.1740.10">
    <property type="match status" value="1"/>
</dbReference>
<dbReference type="SUPFAM" id="SSF88659">
    <property type="entry name" value="Sigma3 and sigma4 domains of RNA polymerase sigma factors"/>
    <property type="match status" value="1"/>
</dbReference>
<keyword evidence="4" id="KW-0238">DNA-binding</keyword>
<dbReference type="InterPro" id="IPR007630">
    <property type="entry name" value="RNA_pol_sigma70_r4"/>
</dbReference>
<name>A0A934NGX0_9BACT</name>
<gene>
    <name evidence="9" type="ORF">JF888_06025</name>
</gene>
<dbReference type="EMBL" id="JAEKNQ010000023">
    <property type="protein sequence ID" value="MBJ7602737.1"/>
    <property type="molecule type" value="Genomic_DNA"/>
</dbReference>
<feature type="domain" description="RNA polymerase sigma-70 region 2" evidence="7">
    <location>
        <begin position="40"/>
        <end position="105"/>
    </location>
</feature>
<dbReference type="GO" id="GO:0006352">
    <property type="term" value="P:DNA-templated transcription initiation"/>
    <property type="evidence" value="ECO:0007669"/>
    <property type="project" value="InterPro"/>
</dbReference>
<dbReference type="PANTHER" id="PTHR43133">
    <property type="entry name" value="RNA POLYMERASE ECF-TYPE SIGMA FACTO"/>
    <property type="match status" value="1"/>
</dbReference>
<dbReference type="AlphaFoldDB" id="A0A934NGX0"/>
<dbReference type="CDD" id="cd06171">
    <property type="entry name" value="Sigma70_r4"/>
    <property type="match status" value="1"/>
</dbReference>
<reference evidence="9 10" key="1">
    <citation type="submission" date="2020-10" db="EMBL/GenBank/DDBJ databases">
        <title>Ca. Dormibacterota MAGs.</title>
        <authorList>
            <person name="Montgomery K."/>
        </authorList>
    </citation>
    <scope>NUCLEOTIDE SEQUENCE [LARGE SCALE GENOMIC DNA]</scope>
    <source>
        <strain evidence="9">SC8811_S16_3</strain>
    </source>
</reference>
<dbReference type="InterPro" id="IPR039425">
    <property type="entry name" value="RNA_pol_sigma-70-like"/>
</dbReference>
<comment type="similarity">
    <text evidence="1">Belongs to the sigma-70 factor family. ECF subfamily.</text>
</comment>
<dbReference type="InterPro" id="IPR036388">
    <property type="entry name" value="WH-like_DNA-bd_sf"/>
</dbReference>
<dbReference type="PANTHER" id="PTHR43133:SF8">
    <property type="entry name" value="RNA POLYMERASE SIGMA FACTOR HI_1459-RELATED"/>
    <property type="match status" value="1"/>
</dbReference>
<evidence type="ECO:0000259" key="7">
    <source>
        <dbReference type="Pfam" id="PF04542"/>
    </source>
</evidence>
<dbReference type="GO" id="GO:0016987">
    <property type="term" value="F:sigma factor activity"/>
    <property type="evidence" value="ECO:0007669"/>
    <property type="project" value="UniProtKB-KW"/>
</dbReference>
<evidence type="ECO:0000256" key="1">
    <source>
        <dbReference type="ARBA" id="ARBA00010641"/>
    </source>
</evidence>
<dbReference type="GO" id="GO:0003677">
    <property type="term" value="F:DNA binding"/>
    <property type="evidence" value="ECO:0007669"/>
    <property type="project" value="UniProtKB-KW"/>
</dbReference>
<sequence length="200" mass="22606">MADTYRAPDPSQNLQRSARQADLRQDEAGDSSAEEVLSALYEAEYAPLNRTIQRIGLDPSTAQDVVQEAFAKALRSWNHQAEVSSTKPWVYRIAINTAIDQLRSGKLRGMLPQRMYVPEGSQFDSSEARDLTETLMQGLTPQLRAVVVLFYFQRFRHEEIGEMLGIPRGTVASRLHTAMRHMRARADELAEREASLERGT</sequence>
<dbReference type="InterPro" id="IPR014284">
    <property type="entry name" value="RNA_pol_sigma-70_dom"/>
</dbReference>
<comment type="caution">
    <text evidence="9">The sequence shown here is derived from an EMBL/GenBank/DDBJ whole genome shotgun (WGS) entry which is preliminary data.</text>
</comment>
<feature type="region of interest" description="Disordered" evidence="6">
    <location>
        <begin position="1"/>
        <end position="31"/>
    </location>
</feature>
<evidence type="ECO:0000256" key="2">
    <source>
        <dbReference type="ARBA" id="ARBA00023015"/>
    </source>
</evidence>
<dbReference type="NCBIfam" id="TIGR02937">
    <property type="entry name" value="sigma70-ECF"/>
    <property type="match status" value="1"/>
</dbReference>
<evidence type="ECO:0000256" key="5">
    <source>
        <dbReference type="ARBA" id="ARBA00023163"/>
    </source>
</evidence>